<dbReference type="InterPro" id="IPR000742">
    <property type="entry name" value="EGF"/>
</dbReference>
<evidence type="ECO:0000256" key="4">
    <source>
        <dbReference type="ARBA" id="ARBA00023136"/>
    </source>
</evidence>
<evidence type="ECO:0000313" key="11">
    <source>
        <dbReference type="Proteomes" id="UP001642483"/>
    </source>
</evidence>
<dbReference type="InterPro" id="IPR009017">
    <property type="entry name" value="GFP"/>
</dbReference>
<dbReference type="InterPro" id="IPR024731">
    <property type="entry name" value="NELL2-like_EGF"/>
</dbReference>
<feature type="signal peptide" evidence="8">
    <location>
        <begin position="1"/>
        <end position="18"/>
    </location>
</feature>
<dbReference type="Gene3D" id="2.10.25.10">
    <property type="entry name" value="Laminin"/>
    <property type="match status" value="9"/>
</dbReference>
<dbReference type="PANTHER" id="PTHR24038:SF11">
    <property type="entry name" value="INTEGRIN BETA-LIKE PROTEIN E"/>
    <property type="match status" value="1"/>
</dbReference>
<organism evidence="10 11">
    <name type="scientific">Clavelina lepadiformis</name>
    <name type="common">Light-bulb sea squirt</name>
    <name type="synonym">Ascidia lepadiformis</name>
    <dbReference type="NCBI Taxonomy" id="159417"/>
    <lineage>
        <taxon>Eukaryota</taxon>
        <taxon>Metazoa</taxon>
        <taxon>Chordata</taxon>
        <taxon>Tunicata</taxon>
        <taxon>Ascidiacea</taxon>
        <taxon>Aplousobranchia</taxon>
        <taxon>Clavelinidae</taxon>
        <taxon>Clavelina</taxon>
    </lineage>
</organism>
<evidence type="ECO:0000256" key="8">
    <source>
        <dbReference type="SAM" id="SignalP"/>
    </source>
</evidence>
<dbReference type="Pfam" id="PF12947">
    <property type="entry name" value="EGF_3"/>
    <property type="match status" value="1"/>
</dbReference>
<proteinExistence type="predicted"/>
<feature type="domain" description="EGF-like" evidence="9">
    <location>
        <begin position="508"/>
        <end position="548"/>
    </location>
</feature>
<keyword evidence="3 8" id="KW-0732">Signal</keyword>
<protein>
    <recommendedName>
        <fullName evidence="9">EGF-like domain-containing protein</fullName>
    </recommendedName>
</protein>
<feature type="domain" description="EGF-like" evidence="9">
    <location>
        <begin position="25"/>
        <end position="63"/>
    </location>
</feature>
<dbReference type="PROSITE" id="PS00022">
    <property type="entry name" value="EGF_1"/>
    <property type="match status" value="1"/>
</dbReference>
<evidence type="ECO:0000256" key="7">
    <source>
        <dbReference type="PROSITE-ProRule" id="PRU00076"/>
    </source>
</evidence>
<dbReference type="PANTHER" id="PTHR24038">
    <property type="entry name" value="STABILIN"/>
    <property type="match status" value="1"/>
</dbReference>
<sequence length="641" mass="70920">MRVLSVLVFLFCCAGGTGNEITGRLRNLCSSHPCHHFAICTNNGRDFTCKCKEGYYGDGYFCGRINHCDGRCHQQAKCLMRDGRHRCVCNDGYVGSGFGCKKESLACQRHLCHAQADCDASKDRKCSCKPGYCGDGRFCTRDKCFQNSCHGEAICIPHENGCGYECRCKPGFTGSGLDCTTDFTHNGCEVNDCHSMATCYSDLFGGYSCRCKNGLCGNGKYCTKDKCRFHNCHPNAMCHPEQKRCGFYCRCNEGYNGDGRTCTRDKCHDNRCHRDAICQPHDYDDGYSCTCNKGYNGDGYQCIPIVSAPRELLRHLCETCHKHATCFVAYDENSYSCRCKEGYCGTGNVCRSETKMCSYPRCPVYAECVVNKLTCIPRCKCSATYIGDGCGMTPNPCARHPCHHFAGCKPNGRDFTCKCLEGYFGDGYSCGRINHCDNRCHQRAKCSMRDGEYRCVCDDGFVGSGFGCKKESLVCQRHLCNAQANCDASKHRKCSCKPGFCGNGRFCSRDKCNHNICHDDADCIAGEHGCAYDCVCKTGFTGNGLTCTAIAGTPRGQPRELVHLCGTCHKYATCIVARDGTRYSCRCKDGYCGTGSVCREEERMCDYPRCPAHAKCVVNKHTCIPRCKCSTTHNNEGCDQS</sequence>
<dbReference type="Gene3D" id="2.40.155.10">
    <property type="entry name" value="Green fluorescent protein"/>
    <property type="match status" value="1"/>
</dbReference>
<dbReference type="EMBL" id="CAWYQH010000001">
    <property type="protein sequence ID" value="CAK8671571.1"/>
    <property type="molecule type" value="Genomic_DNA"/>
</dbReference>
<dbReference type="PROSITE" id="PS00010">
    <property type="entry name" value="ASX_HYDROXYL"/>
    <property type="match status" value="1"/>
</dbReference>
<gene>
    <name evidence="10" type="ORF">CVLEPA_LOCUS622</name>
</gene>
<dbReference type="InterPro" id="IPR000152">
    <property type="entry name" value="EGF-type_Asp/Asn_hydroxyl_site"/>
</dbReference>
<feature type="disulfide bond" evidence="7">
    <location>
        <begin position="436"/>
        <end position="446"/>
    </location>
</feature>
<comment type="subcellular location">
    <subcellularLocation>
        <location evidence="1">Membrane</location>
    </subcellularLocation>
</comment>
<feature type="domain" description="EGF-like" evidence="9">
    <location>
        <begin position="140"/>
        <end position="180"/>
    </location>
</feature>
<feature type="domain" description="EGF-like" evidence="9">
    <location>
        <begin position="184"/>
        <end position="223"/>
    </location>
</feature>
<evidence type="ECO:0000256" key="6">
    <source>
        <dbReference type="ARBA" id="ARBA00023180"/>
    </source>
</evidence>
<evidence type="ECO:0000256" key="3">
    <source>
        <dbReference type="ARBA" id="ARBA00022729"/>
    </source>
</evidence>
<dbReference type="Pfam" id="PF00008">
    <property type="entry name" value="EGF"/>
    <property type="match status" value="1"/>
</dbReference>
<comment type="caution">
    <text evidence="7">Lacks conserved residue(s) required for the propagation of feature annotation.</text>
</comment>
<feature type="domain" description="EGF-like" evidence="9">
    <location>
        <begin position="432"/>
        <end position="467"/>
    </location>
</feature>
<dbReference type="PROSITE" id="PS01186">
    <property type="entry name" value="EGF_2"/>
    <property type="match status" value="7"/>
</dbReference>
<comment type="caution">
    <text evidence="10">The sequence shown here is derived from an EMBL/GenBank/DDBJ whole genome shotgun (WGS) entry which is preliminary data.</text>
</comment>
<evidence type="ECO:0000256" key="1">
    <source>
        <dbReference type="ARBA" id="ARBA00004370"/>
    </source>
</evidence>
<dbReference type="PROSITE" id="PS50026">
    <property type="entry name" value="EGF_3"/>
    <property type="match status" value="8"/>
</dbReference>
<accession>A0ABP0EY92</accession>
<name>A0ABP0EY92_CLALP</name>
<feature type="domain" description="EGF-like" evidence="9">
    <location>
        <begin position="263"/>
        <end position="303"/>
    </location>
</feature>
<feature type="domain" description="EGF-like" evidence="9">
    <location>
        <begin position="64"/>
        <end position="99"/>
    </location>
</feature>
<feature type="disulfide bond" evidence="7">
    <location>
        <begin position="68"/>
        <end position="78"/>
    </location>
</feature>
<feature type="disulfide bond" evidence="7">
    <location>
        <begin position="149"/>
        <end position="166"/>
    </location>
</feature>
<evidence type="ECO:0000259" key="9">
    <source>
        <dbReference type="PROSITE" id="PS50026"/>
    </source>
</evidence>
<dbReference type="SMART" id="SM00181">
    <property type="entry name" value="EGF"/>
    <property type="match status" value="14"/>
</dbReference>
<evidence type="ECO:0000256" key="5">
    <source>
        <dbReference type="ARBA" id="ARBA00023157"/>
    </source>
</evidence>
<evidence type="ECO:0000256" key="2">
    <source>
        <dbReference type="ARBA" id="ARBA00022536"/>
    </source>
</evidence>
<keyword evidence="11" id="KW-1185">Reference proteome</keyword>
<feature type="domain" description="EGF-like" evidence="9">
    <location>
        <begin position="393"/>
        <end position="431"/>
    </location>
</feature>
<reference evidence="10 11" key="1">
    <citation type="submission" date="2024-02" db="EMBL/GenBank/DDBJ databases">
        <authorList>
            <person name="Daric V."/>
            <person name="Darras S."/>
        </authorList>
    </citation>
    <scope>NUCLEOTIDE SEQUENCE [LARGE SCALE GENOMIC DNA]</scope>
</reference>
<dbReference type="SMART" id="SM00179">
    <property type="entry name" value="EGF_CA"/>
    <property type="match status" value="4"/>
</dbReference>
<dbReference type="InterPro" id="IPR001881">
    <property type="entry name" value="EGF-like_Ca-bd_dom"/>
</dbReference>
<feature type="disulfide bond" evidence="7">
    <location>
        <begin position="272"/>
        <end position="289"/>
    </location>
</feature>
<keyword evidence="5 7" id="KW-1015">Disulfide bond</keyword>
<feature type="disulfide bond" evidence="7">
    <location>
        <begin position="517"/>
        <end position="534"/>
    </location>
</feature>
<dbReference type="Proteomes" id="UP001642483">
    <property type="component" value="Unassembled WGS sequence"/>
</dbReference>
<keyword evidence="2 7" id="KW-0245">EGF-like domain</keyword>
<keyword evidence="6" id="KW-0325">Glycoprotein</keyword>
<evidence type="ECO:0000313" key="10">
    <source>
        <dbReference type="EMBL" id="CAK8671571.1"/>
    </source>
</evidence>
<keyword evidence="4" id="KW-0472">Membrane</keyword>
<feature type="chain" id="PRO_5045355168" description="EGF-like domain-containing protein" evidence="8">
    <location>
        <begin position="19"/>
        <end position="641"/>
    </location>
</feature>